<dbReference type="InterPro" id="IPR015421">
    <property type="entry name" value="PyrdxlP-dep_Trfase_major"/>
</dbReference>
<feature type="modified residue" description="N6-(pyridoxal phosphate)lysine" evidence="4">
    <location>
        <position position="214"/>
    </location>
</feature>
<dbReference type="OrthoDB" id="9768668at2"/>
<dbReference type="GO" id="GO:0008483">
    <property type="term" value="F:transaminase activity"/>
    <property type="evidence" value="ECO:0007669"/>
    <property type="project" value="TreeGrafter"/>
</dbReference>
<proteinExistence type="inferred from homology"/>
<dbReference type="Pfam" id="PF01041">
    <property type="entry name" value="DegT_DnrJ_EryC1"/>
    <property type="match status" value="1"/>
</dbReference>
<dbReference type="Proteomes" id="UP000290819">
    <property type="component" value="Unassembled WGS sequence"/>
</dbReference>
<dbReference type="SUPFAM" id="SSF53383">
    <property type="entry name" value="PLP-dependent transferases"/>
    <property type="match status" value="1"/>
</dbReference>
<dbReference type="PIRSF" id="PIRSF000390">
    <property type="entry name" value="PLP_StrS"/>
    <property type="match status" value="1"/>
</dbReference>
<keyword evidence="1 4" id="KW-0663">Pyridoxal phosphate</keyword>
<dbReference type="AlphaFoldDB" id="A0A4Q1VJD2"/>
<sequence>MEQKLQDNIGIRRRLERTDTVVPEFPMPRAPNPLNIVRPSFPKTEQFLAAFETALETGQVANNSRWVVEFEKRLSEYLGVPSLVFCNGQIGLMAMLRAAGITSGEVIVPSFTFCATPHAVEWVGAEPVFADIMDDLTMRLDPDDVERRITDRTVAILAVDAYGVASDYASLADIAKRHKLKFLVDSAPSFGTRVDGQPVGRFADAQMFSFHATKTFSTMEGGCVSSHDSELLARVKAVRNFGQVDSSDCGEPGLNGKMLEVSALIGIEQLKTFELAVTTRRRAVERMRRGLSEIPGLHVGREPKGVEANWLFLPVIIDAQQFGLDREAVAAALEKCNVFVRKYYSPPCHHMTAYRTQNDVKLDVTERTAYNVIALPVYNDMTDDECDLIVAALHYVHQSAISGKSL</sequence>
<name>A0A4Q1VJD2_9BRAD</name>
<comment type="caution">
    <text evidence="6">The sequence shown here is derived from an EMBL/GenBank/DDBJ whole genome shotgun (WGS) entry which is preliminary data.</text>
</comment>
<keyword evidence="7" id="KW-1185">Reference proteome</keyword>
<dbReference type="PANTHER" id="PTHR30244:SF9">
    <property type="entry name" value="PROTEIN RV3402C"/>
    <property type="match status" value="1"/>
</dbReference>
<organism evidence="6 7">
    <name type="scientific">Bradyrhizobium betae</name>
    <dbReference type="NCBI Taxonomy" id="244734"/>
    <lineage>
        <taxon>Bacteria</taxon>
        <taxon>Pseudomonadati</taxon>
        <taxon>Pseudomonadota</taxon>
        <taxon>Alphaproteobacteria</taxon>
        <taxon>Hyphomicrobiales</taxon>
        <taxon>Nitrobacteraceae</taxon>
        <taxon>Bradyrhizobium</taxon>
    </lineage>
</organism>
<evidence type="ECO:0000256" key="5">
    <source>
        <dbReference type="RuleBase" id="RU004508"/>
    </source>
</evidence>
<gene>
    <name evidence="6" type="ORF">B5V03_06685</name>
</gene>
<evidence type="ECO:0000256" key="4">
    <source>
        <dbReference type="PIRSR" id="PIRSR000390-2"/>
    </source>
</evidence>
<evidence type="ECO:0008006" key="8">
    <source>
        <dbReference type="Google" id="ProtNLM"/>
    </source>
</evidence>
<dbReference type="PANTHER" id="PTHR30244">
    <property type="entry name" value="TRANSAMINASE"/>
    <property type="match status" value="1"/>
</dbReference>
<dbReference type="GO" id="GO:0030170">
    <property type="term" value="F:pyridoxal phosphate binding"/>
    <property type="evidence" value="ECO:0007669"/>
    <property type="project" value="TreeGrafter"/>
</dbReference>
<protein>
    <recommendedName>
        <fullName evidence="8">DegT/DnrJ/EryC1/StrS family aminotransferase</fullName>
    </recommendedName>
</protein>
<dbReference type="CDD" id="cd00616">
    <property type="entry name" value="AHBA_syn"/>
    <property type="match status" value="1"/>
</dbReference>
<evidence type="ECO:0000256" key="3">
    <source>
        <dbReference type="PIRSR" id="PIRSR000390-1"/>
    </source>
</evidence>
<feature type="active site" description="Proton acceptor" evidence="3">
    <location>
        <position position="214"/>
    </location>
</feature>
<comment type="similarity">
    <text evidence="2 5">Belongs to the DegT/DnrJ/EryC1 family.</text>
</comment>
<dbReference type="InterPro" id="IPR015422">
    <property type="entry name" value="PyrdxlP-dep_Trfase_small"/>
</dbReference>
<evidence type="ECO:0000256" key="2">
    <source>
        <dbReference type="ARBA" id="ARBA00037999"/>
    </source>
</evidence>
<dbReference type="GO" id="GO:0000271">
    <property type="term" value="P:polysaccharide biosynthetic process"/>
    <property type="evidence" value="ECO:0007669"/>
    <property type="project" value="TreeGrafter"/>
</dbReference>
<dbReference type="EMBL" id="MZXW01000013">
    <property type="protein sequence ID" value="RXT50664.1"/>
    <property type="molecule type" value="Genomic_DNA"/>
</dbReference>
<accession>A0A4Q1VJD2</accession>
<dbReference type="Gene3D" id="3.40.640.10">
    <property type="entry name" value="Type I PLP-dependent aspartate aminotransferase-like (Major domain)"/>
    <property type="match status" value="1"/>
</dbReference>
<evidence type="ECO:0000313" key="6">
    <source>
        <dbReference type="EMBL" id="RXT50664.1"/>
    </source>
</evidence>
<reference evidence="6 7" key="1">
    <citation type="submission" date="2017-03" db="EMBL/GenBank/DDBJ databases">
        <authorList>
            <person name="Safronova V.I."/>
            <person name="Sazanova A.L."/>
            <person name="Chirak E.R."/>
        </authorList>
    </citation>
    <scope>NUCLEOTIDE SEQUENCE [LARGE SCALE GENOMIC DNA]</scope>
    <source>
        <strain evidence="6 7">Opo-243</strain>
    </source>
</reference>
<evidence type="ECO:0000313" key="7">
    <source>
        <dbReference type="Proteomes" id="UP000290819"/>
    </source>
</evidence>
<dbReference type="Gene3D" id="3.90.1150.10">
    <property type="entry name" value="Aspartate Aminotransferase, domain 1"/>
    <property type="match status" value="1"/>
</dbReference>
<dbReference type="InterPro" id="IPR000653">
    <property type="entry name" value="DegT/StrS_aminotransferase"/>
</dbReference>
<evidence type="ECO:0000256" key="1">
    <source>
        <dbReference type="ARBA" id="ARBA00022898"/>
    </source>
</evidence>
<dbReference type="InterPro" id="IPR015424">
    <property type="entry name" value="PyrdxlP-dep_Trfase"/>
</dbReference>